<gene>
    <name evidence="4" type="ORF">IU449_04935</name>
</gene>
<dbReference type="PROSITE" id="PS00061">
    <property type="entry name" value="ADH_SHORT"/>
    <property type="match status" value="1"/>
</dbReference>
<evidence type="ECO:0000313" key="4">
    <source>
        <dbReference type="EMBL" id="MBF6353900.1"/>
    </source>
</evidence>
<evidence type="ECO:0000259" key="3">
    <source>
        <dbReference type="SMART" id="SM00822"/>
    </source>
</evidence>
<dbReference type="PANTHER" id="PTHR42760:SF133">
    <property type="entry name" value="3-OXOACYL-[ACYL-CARRIER-PROTEIN] REDUCTASE"/>
    <property type="match status" value="1"/>
</dbReference>
<name>A0ABS0D733_9NOCA</name>
<dbReference type="Proteomes" id="UP000707731">
    <property type="component" value="Unassembled WGS sequence"/>
</dbReference>
<feature type="domain" description="Ketoreductase" evidence="3">
    <location>
        <begin position="1"/>
        <end position="204"/>
    </location>
</feature>
<sequence length="233" mass="24357">MRVLVTGANRGIGAAIAARLVEEGHTVWGGHRGKGVPEGVLPVEMDVTDDDSVDRAFTHIEQTDGPIEAVIANAGITEVKLIMRMTSAEFGRLVDTNLTGAWRVAQRASRNMIKAKYGRMVFISSAAGTDGMAGQVHYAAAKAGLVGMARSLAKEIGGPARNFTSNVIAPGYTDTDMLAAVPDARLEAELSTIPLGRLGRPEEVAGTVAFLLSDDAAYITGAVIPVDGGVTLR</sequence>
<keyword evidence="2" id="KW-0560">Oxidoreductase</keyword>
<dbReference type="InterPro" id="IPR036291">
    <property type="entry name" value="NAD(P)-bd_dom_sf"/>
</dbReference>
<dbReference type="RefSeq" id="WP_195000741.1">
    <property type="nucleotide sequence ID" value="NZ_JADLQN010000001.1"/>
</dbReference>
<dbReference type="InterPro" id="IPR020904">
    <property type="entry name" value="Sc_DH/Rdtase_CS"/>
</dbReference>
<dbReference type="Pfam" id="PF13561">
    <property type="entry name" value="adh_short_C2"/>
    <property type="match status" value="1"/>
</dbReference>
<dbReference type="PANTHER" id="PTHR42760">
    <property type="entry name" value="SHORT-CHAIN DEHYDROGENASES/REDUCTASES FAMILY MEMBER"/>
    <property type="match status" value="1"/>
</dbReference>
<proteinExistence type="inferred from homology"/>
<comment type="similarity">
    <text evidence="1">Belongs to the short-chain dehydrogenases/reductases (SDR) family.</text>
</comment>
<comment type="caution">
    <text evidence="4">The sequence shown here is derived from an EMBL/GenBank/DDBJ whole genome shotgun (WGS) entry which is preliminary data.</text>
</comment>
<evidence type="ECO:0000313" key="5">
    <source>
        <dbReference type="Proteomes" id="UP000707731"/>
    </source>
</evidence>
<dbReference type="PRINTS" id="PR00080">
    <property type="entry name" value="SDRFAMILY"/>
</dbReference>
<evidence type="ECO:0000256" key="2">
    <source>
        <dbReference type="ARBA" id="ARBA00023002"/>
    </source>
</evidence>
<dbReference type="SUPFAM" id="SSF51735">
    <property type="entry name" value="NAD(P)-binding Rossmann-fold domains"/>
    <property type="match status" value="1"/>
</dbReference>
<dbReference type="EMBL" id="JADLQN010000001">
    <property type="protein sequence ID" value="MBF6353900.1"/>
    <property type="molecule type" value="Genomic_DNA"/>
</dbReference>
<protein>
    <submittedName>
        <fullName evidence="4">SDR family oxidoreductase</fullName>
    </submittedName>
</protein>
<dbReference type="SMART" id="SM00822">
    <property type="entry name" value="PKS_KR"/>
    <property type="match status" value="1"/>
</dbReference>
<dbReference type="InterPro" id="IPR002347">
    <property type="entry name" value="SDR_fam"/>
</dbReference>
<evidence type="ECO:0000256" key="1">
    <source>
        <dbReference type="ARBA" id="ARBA00006484"/>
    </source>
</evidence>
<dbReference type="InterPro" id="IPR057326">
    <property type="entry name" value="KR_dom"/>
</dbReference>
<reference evidence="4 5" key="1">
    <citation type="submission" date="2020-10" db="EMBL/GenBank/DDBJ databases">
        <title>Identification of Nocardia species via Next-generation sequencing and recognition of intraspecies genetic diversity.</title>
        <authorList>
            <person name="Li P."/>
            <person name="Li P."/>
            <person name="Lu B."/>
        </authorList>
    </citation>
    <scope>NUCLEOTIDE SEQUENCE [LARGE SCALE GENOMIC DNA]</scope>
    <source>
        <strain evidence="4 5">BJ06-0143</strain>
    </source>
</reference>
<organism evidence="4 5">
    <name type="scientific">Nocardia higoensis</name>
    <dbReference type="NCBI Taxonomy" id="228599"/>
    <lineage>
        <taxon>Bacteria</taxon>
        <taxon>Bacillati</taxon>
        <taxon>Actinomycetota</taxon>
        <taxon>Actinomycetes</taxon>
        <taxon>Mycobacteriales</taxon>
        <taxon>Nocardiaceae</taxon>
        <taxon>Nocardia</taxon>
    </lineage>
</organism>
<accession>A0ABS0D733</accession>
<keyword evidence="5" id="KW-1185">Reference proteome</keyword>
<dbReference type="PRINTS" id="PR00081">
    <property type="entry name" value="GDHRDH"/>
</dbReference>
<dbReference type="Gene3D" id="3.40.50.720">
    <property type="entry name" value="NAD(P)-binding Rossmann-like Domain"/>
    <property type="match status" value="1"/>
</dbReference>